<name>A0A9X6SS65_BACCE</name>
<dbReference type="AlphaFoldDB" id="A0A9X6SS65"/>
<accession>A0A9X6SS65</accession>
<organism evidence="1 2">
    <name type="scientific">Bacillus cereus</name>
    <dbReference type="NCBI Taxonomy" id="1396"/>
    <lineage>
        <taxon>Bacteria</taxon>
        <taxon>Bacillati</taxon>
        <taxon>Bacillota</taxon>
        <taxon>Bacilli</taxon>
        <taxon>Bacillales</taxon>
        <taxon>Bacillaceae</taxon>
        <taxon>Bacillus</taxon>
        <taxon>Bacillus cereus group</taxon>
    </lineage>
</organism>
<comment type="caution">
    <text evidence="1">The sequence shown here is derived from an EMBL/GenBank/DDBJ whole genome shotgun (WGS) entry which is preliminary data.</text>
</comment>
<gene>
    <name evidence="1" type="ORF">CON36_35470</name>
</gene>
<dbReference type="EMBL" id="NVMX01000255">
    <property type="protein sequence ID" value="PDZ94121.1"/>
    <property type="molecule type" value="Genomic_DNA"/>
</dbReference>
<evidence type="ECO:0000313" key="1">
    <source>
        <dbReference type="EMBL" id="PDZ94121.1"/>
    </source>
</evidence>
<dbReference type="RefSeq" id="WP_098007285.1">
    <property type="nucleotide sequence ID" value="NZ_NVMX01000255.1"/>
</dbReference>
<proteinExistence type="predicted"/>
<dbReference type="Proteomes" id="UP000219922">
    <property type="component" value="Unassembled WGS sequence"/>
</dbReference>
<protein>
    <submittedName>
        <fullName evidence="1">Uncharacterized protein</fullName>
    </submittedName>
</protein>
<evidence type="ECO:0000313" key="2">
    <source>
        <dbReference type="Proteomes" id="UP000219922"/>
    </source>
</evidence>
<sequence length="221" mass="26226">MQTLNWCKITLKNEAAQQHLEKAVQILLEGPLKHKGDYAQEKAINTFCESICFMESSLMYQLNIHPQKIDYIEISMNQSSYIRNYITVEDVVKREITRNLLRFTTFLSGKEEEEDYMLDVNWENNKLQNEDSQKLLESRIQSLLKGPGFLIKTQNAKGAFIEAFTELIRHLENSLLFQRDIHPKNAPITNDFQRYMKEKKEVKDIVQNEIRRQFRNYLIFL</sequence>
<reference evidence="1 2" key="1">
    <citation type="submission" date="2017-09" db="EMBL/GenBank/DDBJ databases">
        <title>Large-scale bioinformatics analysis of Bacillus genomes uncovers conserved roles of natural products in bacterial physiology.</title>
        <authorList>
            <consortium name="Agbiome Team Llc"/>
            <person name="Bleich R.M."/>
            <person name="Grubbs K.J."/>
            <person name="Santa Maria K.C."/>
            <person name="Allen S.E."/>
            <person name="Farag S."/>
            <person name="Shank E.A."/>
            <person name="Bowers A."/>
        </authorList>
    </citation>
    <scope>NUCLEOTIDE SEQUENCE [LARGE SCALE GENOMIC DNA]</scope>
    <source>
        <strain evidence="1 2">AFS092789</strain>
    </source>
</reference>